<feature type="compositionally biased region" description="Polar residues" evidence="5">
    <location>
        <begin position="136"/>
        <end position="150"/>
    </location>
</feature>
<comment type="caution">
    <text evidence="7">The sequence shown here is derived from an EMBL/GenBank/DDBJ whole genome shotgun (WGS) entry which is preliminary data.</text>
</comment>
<name>A0A232M6A1_9EURO</name>
<feature type="domain" description="Exonuclease" evidence="6">
    <location>
        <begin position="439"/>
        <end position="625"/>
    </location>
</feature>
<feature type="compositionally biased region" description="Basic and acidic residues" evidence="5">
    <location>
        <begin position="47"/>
        <end position="60"/>
    </location>
</feature>
<sequence length="658" mass="72199">MFTPLGLFKDLSCPQDGSCSLLTCMFSHTGLSTALPDSTSWKNTPRVPRDQASPKETPDTKKRKVIAAGEKIQTDRKKLPSVPRHGEAEEQLCKNGTSQELSPAMPATSQDRKTLQSTTRTISPPLLHERPCSAKGTLTRSPPVATTQSPRGMIGASGLPLRQAPKETLNPRMISKAPAAHTVRSSILNKLHAAMSALNDKVANEKNGSKLQLILSRDELVTMALDEEEKAAKDNPVIYANVIKLRILKLQKMSQESWENEVLGHLNTRYYDKTDLGPGPKNGKELSTGLTVKQEIAIAAKFVTPLAGKEEFGYVTRVPTEKEIAAAREGVEASQGWEKCDRCGGRFQVFPGRREDGTLATGGQCTHHPGKLTRTLKKKTDRTKSRREAYFPCCNESVGTSAGCTKTAHHVFKVTDPKRLASILQFEETPVQMDKGPQRPVCFDCEMAYTTLGMELVRLTALSWPQGEELVDVLVHPMGEILDLNSHFSGIWPEHYANALPYDQQPSNDTASKGGDIGARPMRVVDSTAAARSLLFKFLQPDTPLIGHAIENDLNACRIVHPVIIDTVLLYSHPKGLPIRHGLRYLSKKYLESDIQTGGDRGHDSKEDARATGNLVRVKAAERWTALKGQGCIFEGEKLVCPADQGSRAGQKRKQPAD</sequence>
<evidence type="ECO:0000313" key="8">
    <source>
        <dbReference type="Proteomes" id="UP000243515"/>
    </source>
</evidence>
<dbReference type="SMART" id="SM00479">
    <property type="entry name" value="EXOIII"/>
    <property type="match status" value="1"/>
</dbReference>
<evidence type="ECO:0000259" key="6">
    <source>
        <dbReference type="SMART" id="SM00479"/>
    </source>
</evidence>
<dbReference type="GO" id="GO:0005634">
    <property type="term" value="C:nucleus"/>
    <property type="evidence" value="ECO:0007669"/>
    <property type="project" value="TreeGrafter"/>
</dbReference>
<reference evidence="7 8" key="1">
    <citation type="journal article" date="2015" name="Environ. Microbiol.">
        <title>Metagenome sequence of Elaphomyces granulatus from sporocarp tissue reveals Ascomycota ectomycorrhizal fingerprints of genome expansion and a Proteobacteria-rich microbiome.</title>
        <authorList>
            <person name="Quandt C.A."/>
            <person name="Kohler A."/>
            <person name="Hesse C.N."/>
            <person name="Sharpton T.J."/>
            <person name="Martin F."/>
            <person name="Spatafora J.W."/>
        </authorList>
    </citation>
    <scope>NUCLEOTIDE SEQUENCE [LARGE SCALE GENOMIC DNA]</scope>
    <source>
        <strain evidence="7 8">OSC145934</strain>
    </source>
</reference>
<keyword evidence="2" id="KW-0540">Nuclease</keyword>
<evidence type="ECO:0000313" key="7">
    <source>
        <dbReference type="EMBL" id="OXV11919.1"/>
    </source>
</evidence>
<evidence type="ECO:0000256" key="5">
    <source>
        <dbReference type="SAM" id="MobiDB-lite"/>
    </source>
</evidence>
<dbReference type="InterPro" id="IPR034922">
    <property type="entry name" value="REX1-like_exo"/>
</dbReference>
<dbReference type="InterPro" id="IPR047021">
    <property type="entry name" value="REXO1/3/4-like"/>
</dbReference>
<dbReference type="CDD" id="cd06145">
    <property type="entry name" value="REX1_like"/>
    <property type="match status" value="1"/>
</dbReference>
<keyword evidence="3" id="KW-0378">Hydrolase</keyword>
<feature type="compositionally biased region" description="Polar residues" evidence="5">
    <location>
        <begin position="34"/>
        <end position="43"/>
    </location>
</feature>
<accession>A0A232M6A1</accession>
<keyword evidence="8" id="KW-1185">Reference proteome</keyword>
<dbReference type="PANTHER" id="PTHR12801:SF112">
    <property type="entry name" value="RNA EXONUCLEASE 3"/>
    <property type="match status" value="1"/>
</dbReference>
<gene>
    <name evidence="7" type="ORF">Egran_00318</name>
</gene>
<dbReference type="PANTHER" id="PTHR12801">
    <property type="entry name" value="RNA EXONUCLEASE REXO1 / RECO3 FAMILY MEMBER-RELATED"/>
    <property type="match status" value="1"/>
</dbReference>
<protein>
    <recommendedName>
        <fullName evidence="6">Exonuclease domain-containing protein</fullName>
    </recommendedName>
</protein>
<dbReference type="Gene3D" id="3.30.420.10">
    <property type="entry name" value="Ribonuclease H-like superfamily/Ribonuclease H"/>
    <property type="match status" value="1"/>
</dbReference>
<evidence type="ECO:0000256" key="1">
    <source>
        <dbReference type="ARBA" id="ARBA00006357"/>
    </source>
</evidence>
<dbReference type="InterPro" id="IPR036397">
    <property type="entry name" value="RNaseH_sf"/>
</dbReference>
<organism evidence="7 8">
    <name type="scientific">Elaphomyces granulatus</name>
    <dbReference type="NCBI Taxonomy" id="519963"/>
    <lineage>
        <taxon>Eukaryota</taxon>
        <taxon>Fungi</taxon>
        <taxon>Dikarya</taxon>
        <taxon>Ascomycota</taxon>
        <taxon>Pezizomycotina</taxon>
        <taxon>Eurotiomycetes</taxon>
        <taxon>Eurotiomycetidae</taxon>
        <taxon>Eurotiales</taxon>
        <taxon>Elaphomycetaceae</taxon>
        <taxon>Elaphomyces</taxon>
    </lineage>
</organism>
<dbReference type="Proteomes" id="UP000243515">
    <property type="component" value="Unassembled WGS sequence"/>
</dbReference>
<feature type="region of interest" description="Disordered" evidence="5">
    <location>
        <begin position="34"/>
        <end position="158"/>
    </location>
</feature>
<dbReference type="EMBL" id="NPHW01002228">
    <property type="protein sequence ID" value="OXV11919.1"/>
    <property type="molecule type" value="Genomic_DNA"/>
</dbReference>
<comment type="similarity">
    <text evidence="1">Belongs to the REXO1/REXO3 family.</text>
</comment>
<dbReference type="GO" id="GO:0004527">
    <property type="term" value="F:exonuclease activity"/>
    <property type="evidence" value="ECO:0007669"/>
    <property type="project" value="UniProtKB-KW"/>
</dbReference>
<keyword evidence="4" id="KW-0269">Exonuclease</keyword>
<evidence type="ECO:0000256" key="4">
    <source>
        <dbReference type="ARBA" id="ARBA00022839"/>
    </source>
</evidence>
<evidence type="ECO:0000256" key="2">
    <source>
        <dbReference type="ARBA" id="ARBA00022722"/>
    </source>
</evidence>
<dbReference type="OrthoDB" id="3996471at2759"/>
<proteinExistence type="inferred from homology"/>
<evidence type="ECO:0000256" key="3">
    <source>
        <dbReference type="ARBA" id="ARBA00022801"/>
    </source>
</evidence>
<dbReference type="InterPro" id="IPR012337">
    <property type="entry name" value="RNaseH-like_sf"/>
</dbReference>
<feature type="compositionally biased region" description="Basic and acidic residues" evidence="5">
    <location>
        <begin position="72"/>
        <end position="92"/>
    </location>
</feature>
<dbReference type="InterPro" id="IPR013520">
    <property type="entry name" value="Ribonucl_H"/>
</dbReference>
<dbReference type="SUPFAM" id="SSF53098">
    <property type="entry name" value="Ribonuclease H-like"/>
    <property type="match status" value="1"/>
</dbReference>
<dbReference type="AlphaFoldDB" id="A0A232M6A1"/>
<dbReference type="GO" id="GO:0003676">
    <property type="term" value="F:nucleic acid binding"/>
    <property type="evidence" value="ECO:0007669"/>
    <property type="project" value="InterPro"/>
</dbReference>